<reference evidence="1" key="2">
    <citation type="journal article" date="2023" name="Infect Dis Poverty">
        <title>Chromosome-scale genome of the human blood fluke Schistosoma mekongi and its implications for public health.</title>
        <authorList>
            <person name="Zhou M."/>
            <person name="Xu L."/>
            <person name="Xu D."/>
            <person name="Chen W."/>
            <person name="Khan J."/>
            <person name="Hu Y."/>
            <person name="Huang H."/>
            <person name="Wei H."/>
            <person name="Zhang Y."/>
            <person name="Chusongsang P."/>
            <person name="Tanasarnprasert K."/>
            <person name="Hu X."/>
            <person name="Limpanont Y."/>
            <person name="Lv Z."/>
        </authorList>
    </citation>
    <scope>NUCLEOTIDE SEQUENCE</scope>
    <source>
        <strain evidence="1">LV_2022a</strain>
    </source>
</reference>
<protein>
    <submittedName>
        <fullName evidence="1">Uncharacterized protein</fullName>
    </submittedName>
</protein>
<organism evidence="1 2">
    <name type="scientific">Schistosoma mekongi</name>
    <name type="common">Parasitic worm</name>
    <dbReference type="NCBI Taxonomy" id="38744"/>
    <lineage>
        <taxon>Eukaryota</taxon>
        <taxon>Metazoa</taxon>
        <taxon>Spiralia</taxon>
        <taxon>Lophotrochozoa</taxon>
        <taxon>Platyhelminthes</taxon>
        <taxon>Trematoda</taxon>
        <taxon>Digenea</taxon>
        <taxon>Strigeidida</taxon>
        <taxon>Schistosomatoidea</taxon>
        <taxon>Schistosomatidae</taxon>
        <taxon>Schistosoma</taxon>
    </lineage>
</organism>
<keyword evidence="2" id="KW-1185">Reference proteome</keyword>
<comment type="caution">
    <text evidence="1">The sequence shown here is derived from an EMBL/GenBank/DDBJ whole genome shotgun (WGS) entry which is preliminary data.</text>
</comment>
<evidence type="ECO:0000313" key="2">
    <source>
        <dbReference type="Proteomes" id="UP001292079"/>
    </source>
</evidence>
<accession>A0AAE1ZCA9</accession>
<dbReference type="EMBL" id="JALJAT010000003">
    <property type="protein sequence ID" value="KAK4471103.1"/>
    <property type="molecule type" value="Genomic_DNA"/>
</dbReference>
<proteinExistence type="predicted"/>
<gene>
    <name evidence="1" type="ORF">MN116_005502</name>
</gene>
<dbReference type="Proteomes" id="UP001292079">
    <property type="component" value="Unassembled WGS sequence"/>
</dbReference>
<reference evidence="1" key="1">
    <citation type="submission" date="2022-04" db="EMBL/GenBank/DDBJ databases">
        <authorList>
            <person name="Xu L."/>
            <person name="Lv Z."/>
        </authorList>
    </citation>
    <scope>NUCLEOTIDE SEQUENCE</scope>
    <source>
        <strain evidence="1">LV_2022a</strain>
    </source>
</reference>
<dbReference type="AlphaFoldDB" id="A0AAE1ZCA9"/>
<name>A0AAE1ZCA9_SCHME</name>
<evidence type="ECO:0000313" key="1">
    <source>
        <dbReference type="EMBL" id="KAK4471103.1"/>
    </source>
</evidence>
<sequence>MNRSTTMYNNHLQSMSNEQILCNNNNNNNNTNNKLCNSPTLSTYSAPFINYNTKQNTLLQSSIHKSNMNTLSMLNVKELLDRLKIEVELERNKRTLIARQRSQDIYKLTTRSKVENRLLIYALKHAENKAKMYRNEYYKLKTKVQGKYINSEQQNPKMSIVNDTIDNNEVVLNGQTSLNTQSTSTVNRNVCFA</sequence>